<evidence type="ECO:0000313" key="2">
    <source>
        <dbReference type="Proteomes" id="UP001499990"/>
    </source>
</evidence>
<comment type="caution">
    <text evidence="1">The sequence shown here is derived from an EMBL/GenBank/DDBJ whole genome shotgun (WGS) entry which is preliminary data.</text>
</comment>
<evidence type="ECO:0008006" key="3">
    <source>
        <dbReference type="Google" id="ProtNLM"/>
    </source>
</evidence>
<dbReference type="EMBL" id="BAAAYL010000001">
    <property type="protein sequence ID" value="GAA3377431.1"/>
    <property type="molecule type" value="Genomic_DNA"/>
</dbReference>
<name>A0ABP6SI24_9ACTN</name>
<gene>
    <name evidence="1" type="ORF">GCM10020367_53110</name>
</gene>
<reference evidence="2" key="1">
    <citation type="journal article" date="2019" name="Int. J. Syst. Evol. Microbiol.">
        <title>The Global Catalogue of Microorganisms (GCM) 10K type strain sequencing project: providing services to taxonomists for standard genome sequencing and annotation.</title>
        <authorList>
            <consortium name="The Broad Institute Genomics Platform"/>
            <consortium name="The Broad Institute Genome Sequencing Center for Infectious Disease"/>
            <person name="Wu L."/>
            <person name="Ma J."/>
        </authorList>
    </citation>
    <scope>NUCLEOTIDE SEQUENCE [LARGE SCALE GENOMIC DNA]</scope>
    <source>
        <strain evidence="2">JCM 9651</strain>
    </source>
</reference>
<protein>
    <recommendedName>
        <fullName evidence="3">ADP-ribosylglycohydrolase family protein</fullName>
    </recommendedName>
</protein>
<proteinExistence type="predicted"/>
<evidence type="ECO:0000313" key="1">
    <source>
        <dbReference type="EMBL" id="GAA3377431.1"/>
    </source>
</evidence>
<keyword evidence="2" id="KW-1185">Reference proteome</keyword>
<accession>A0ABP6SI24</accession>
<organism evidence="1 2">
    <name type="scientific">Streptomyces sannanensis</name>
    <dbReference type="NCBI Taxonomy" id="285536"/>
    <lineage>
        <taxon>Bacteria</taxon>
        <taxon>Bacillati</taxon>
        <taxon>Actinomycetota</taxon>
        <taxon>Actinomycetes</taxon>
        <taxon>Kitasatosporales</taxon>
        <taxon>Streptomycetaceae</taxon>
        <taxon>Streptomyces</taxon>
    </lineage>
</organism>
<dbReference type="RefSeq" id="WP_345042099.1">
    <property type="nucleotide sequence ID" value="NZ_BAAAYL010000001.1"/>
</dbReference>
<dbReference type="Proteomes" id="UP001499990">
    <property type="component" value="Unassembled WGS sequence"/>
</dbReference>
<sequence>MDEQDEPLAKGRPAEQPVYPFRLSWHDTNPEYHTFDPEAVHAVVRSLEPAGRVPIRPQEPADLMAVIRWGHEEGRAWTDAMDHALVRHYGPWASGWRWAHDEGDFGGGPIGGWCCPRHSITTPEETVARVADCLIEWRKWLEDLNERFARFPVRDVPPEDREWMWDRAAVHLVTQTMDRTGVGDAWYGTCALVLSWYLTANGVDADDASRLVRRAIGGRFDSWIAPKPAAIHDLGEQLARELTLLEESDERG</sequence>